<dbReference type="Proteomes" id="UP001326110">
    <property type="component" value="Chromosome"/>
</dbReference>
<evidence type="ECO:0000256" key="1">
    <source>
        <dbReference type="SAM" id="SignalP"/>
    </source>
</evidence>
<proteinExistence type="predicted"/>
<dbReference type="EMBL" id="CP140152">
    <property type="protein sequence ID" value="WQH04875.1"/>
    <property type="molecule type" value="Genomic_DNA"/>
</dbReference>
<feature type="signal peptide" evidence="1">
    <location>
        <begin position="1"/>
        <end position="20"/>
    </location>
</feature>
<evidence type="ECO:0000313" key="2">
    <source>
        <dbReference type="EMBL" id="WQH04875.1"/>
    </source>
</evidence>
<evidence type="ECO:0008006" key="4">
    <source>
        <dbReference type="Google" id="ProtNLM"/>
    </source>
</evidence>
<evidence type="ECO:0000313" key="3">
    <source>
        <dbReference type="Proteomes" id="UP001326110"/>
    </source>
</evidence>
<name>A0ABZ0XYR1_9BURK</name>
<dbReference type="GeneID" id="43165265"/>
<keyword evidence="3" id="KW-1185">Reference proteome</keyword>
<feature type="chain" id="PRO_5046960183" description="Lipoprotein" evidence="1">
    <location>
        <begin position="21"/>
        <end position="212"/>
    </location>
</feature>
<keyword evidence="1" id="KW-0732">Signal</keyword>
<gene>
    <name evidence="2" type="ORF">SR858_00600</name>
</gene>
<dbReference type="PROSITE" id="PS51257">
    <property type="entry name" value="PROKAR_LIPOPROTEIN"/>
    <property type="match status" value="1"/>
</dbReference>
<protein>
    <recommendedName>
        <fullName evidence="4">Lipoprotein</fullName>
    </recommendedName>
</protein>
<organism evidence="2 3">
    <name type="scientific">Duganella zoogloeoides</name>
    <dbReference type="NCBI Taxonomy" id="75659"/>
    <lineage>
        <taxon>Bacteria</taxon>
        <taxon>Pseudomonadati</taxon>
        <taxon>Pseudomonadota</taxon>
        <taxon>Betaproteobacteria</taxon>
        <taxon>Burkholderiales</taxon>
        <taxon>Oxalobacteraceae</taxon>
        <taxon>Telluria group</taxon>
        <taxon>Duganella</taxon>
    </lineage>
</organism>
<sequence length="212" mass="21350">MKFSYAGALVALTLASLLSACGGKAQYTVQGSVSGLTVDGLQLSNGGNTIDVPKGASSFAFPQQIDYGTEYDITITRNPDYFTCGVSGGTGSAGYTVSIGAAVSCTPNSYTVGGTYSGLVSVAKELLPGATAETDVANKVTLINGSGSQVELSSATATSGTFTAASLTNGEVYSISILKQPNKLTCSLTNPNGVIRAPNSVTNLTLTCVPST</sequence>
<accession>A0ABZ0XYR1</accession>
<dbReference type="RefSeq" id="WP_019923660.1">
    <property type="nucleotide sequence ID" value="NZ_CP140152.1"/>
</dbReference>
<reference evidence="2 3" key="1">
    <citation type="submission" date="2023-11" db="EMBL/GenBank/DDBJ databases">
        <title>MicrobeMod: A computational toolkit for identifying prokaryotic methylation and restriction-modification with nanopore sequencing.</title>
        <authorList>
            <person name="Crits-Christoph A."/>
            <person name="Kang S.C."/>
            <person name="Lee H."/>
            <person name="Ostrov N."/>
        </authorList>
    </citation>
    <scope>NUCLEOTIDE SEQUENCE [LARGE SCALE GENOMIC DNA]</scope>
    <source>
        <strain evidence="2 3">ATCC 25935</strain>
    </source>
</reference>